<accession>H9UK50</accession>
<reference evidence="2" key="1">
    <citation type="journal article" date="2013" name="Stand. Genomic Sci.">
        <title>Complete genome sequence of the halophilic bacterium Spirochaeta africana type strain (Z-7692(T)) from the alkaline Lake Magadi in the East African Rift.</title>
        <authorList>
            <person name="Liolos K."/>
            <person name="Abt B."/>
            <person name="Scheuner C."/>
            <person name="Teshima H."/>
            <person name="Held B."/>
            <person name="Lapidus A."/>
            <person name="Nolan M."/>
            <person name="Lucas S."/>
            <person name="Deshpande S."/>
            <person name="Cheng J.F."/>
            <person name="Tapia R."/>
            <person name="Goodwin L.A."/>
            <person name="Pitluck S."/>
            <person name="Pagani I."/>
            <person name="Ivanova N."/>
            <person name="Mavromatis K."/>
            <person name="Mikhailova N."/>
            <person name="Huntemann M."/>
            <person name="Pati A."/>
            <person name="Chen A."/>
            <person name="Palaniappan K."/>
            <person name="Land M."/>
            <person name="Rohde M."/>
            <person name="Tindall B.J."/>
            <person name="Detter J.C."/>
            <person name="Goker M."/>
            <person name="Bristow J."/>
            <person name="Eisen J.A."/>
            <person name="Markowitz V."/>
            <person name="Hugenholtz P."/>
            <person name="Woyke T."/>
            <person name="Klenk H.P."/>
            <person name="Kyrpides N.C."/>
        </authorList>
    </citation>
    <scope>NUCLEOTIDE SEQUENCE</scope>
    <source>
        <strain evidence="2">ATCC 700263 / DSM 8902 / Z-7692</strain>
    </source>
</reference>
<dbReference type="AlphaFoldDB" id="H9UK50"/>
<organism evidence="1 2">
    <name type="scientific">Spirochaeta africana (strain ATCC 700263 / DSM 8902 / Z-7692)</name>
    <dbReference type="NCBI Taxonomy" id="889378"/>
    <lineage>
        <taxon>Bacteria</taxon>
        <taxon>Pseudomonadati</taxon>
        <taxon>Spirochaetota</taxon>
        <taxon>Spirochaetia</taxon>
        <taxon>Spirochaetales</taxon>
        <taxon>Spirochaetaceae</taxon>
        <taxon>Spirochaeta</taxon>
    </lineage>
</organism>
<gene>
    <name evidence="1" type="ordered locus">Spiaf_1836</name>
</gene>
<evidence type="ECO:0000313" key="2">
    <source>
        <dbReference type="Proteomes" id="UP000007383"/>
    </source>
</evidence>
<dbReference type="KEGG" id="sfc:Spiaf_1836"/>
<proteinExistence type="predicted"/>
<name>H9UK50_SPIAZ</name>
<sequence length="203" mass="21852">MTRRLCISGSSGYTVPVALAAAAAMLLLGAIAGGVAGAAAARLTSHTQRAAAGRALRQAEILLLQSCAAVRLPFWSAAILDCRTEAGRQYCSLRRCSQSAPVLSLELDQGTLTIRTEDRSRYTKGLAAPILQPAYDHEKRPFGFILSAKVQNTRITVAAPFGGAGSPPMNNDIPVQSMRSREPILERHQERSLHYGKIYDLHP</sequence>
<evidence type="ECO:0000313" key="1">
    <source>
        <dbReference type="EMBL" id="AFG37893.1"/>
    </source>
</evidence>
<dbReference type="PATRIC" id="fig|889378.3.peg.1826"/>
<dbReference type="Proteomes" id="UP000007383">
    <property type="component" value="Chromosome"/>
</dbReference>
<dbReference type="RefSeq" id="WP_014455876.1">
    <property type="nucleotide sequence ID" value="NC_017098.1"/>
</dbReference>
<dbReference type="STRING" id="889378.Spiaf_1836"/>
<protein>
    <submittedName>
        <fullName evidence="1">Uncharacterized protein</fullName>
    </submittedName>
</protein>
<dbReference type="HOGENOM" id="CLU_1348221_0_0_12"/>
<dbReference type="EMBL" id="CP003282">
    <property type="protein sequence ID" value="AFG37893.1"/>
    <property type="molecule type" value="Genomic_DNA"/>
</dbReference>
<keyword evidence="2" id="KW-1185">Reference proteome</keyword>